<evidence type="ECO:0000256" key="3">
    <source>
        <dbReference type="ARBA" id="ARBA00022960"/>
    </source>
</evidence>
<feature type="active site" description="Nucleophile" evidence="6">
    <location>
        <position position="402"/>
    </location>
</feature>
<evidence type="ECO:0000313" key="12">
    <source>
        <dbReference type="Proteomes" id="UP000277858"/>
    </source>
</evidence>
<evidence type="ECO:0000256" key="6">
    <source>
        <dbReference type="PROSITE-ProRule" id="PRU01373"/>
    </source>
</evidence>
<evidence type="ECO:0000256" key="8">
    <source>
        <dbReference type="SAM" id="SignalP"/>
    </source>
</evidence>
<keyword evidence="12" id="KW-1185">Reference proteome</keyword>
<accession>A0A3S4YQB4</accession>
<dbReference type="Pfam" id="PF08239">
    <property type="entry name" value="SH3_3"/>
    <property type="match status" value="2"/>
</dbReference>
<keyword evidence="2" id="KW-0808">Transferase</keyword>
<evidence type="ECO:0000259" key="10">
    <source>
        <dbReference type="PROSITE" id="PS52029"/>
    </source>
</evidence>
<feature type="active site" description="Proton donor/acceptor" evidence="6">
    <location>
        <position position="385"/>
    </location>
</feature>
<keyword evidence="3 6" id="KW-0133">Cell shape</keyword>
<sequence>MGTRVPRWLAVAVTTAAVAFSGAGFASAAPSDPPSAPPSESATPTPAQAGSSTPSPSIPSHSAAPFRASLVYATGTVTVRSTPSTAGSNLGTLQRGQYVGTRDAGNGTARRGDWTAVNYQGRQAWISTQYLSATKPAPAPRPTPTPARPKFSAQLVYATTTVSVRVSPSTSSKSRGTLQRGQYVGTRDAGNGTARQGSWTAVNYKGRQAWIASRYLTTTRPAPAPKPRPKPRPAFTKYIVYATATVPVRVSPSLAARSIASLRRGDHVSAVGIAQRGFTPVNYKGRTAWVQTSYLSRSKPAPNPQRLDNRCLSGLVVCISKTDRKLRLVNNGKILITLDARFGRPSEPTREGSFKIFWKNKNHVSTLYGSRMPFAMFFSGGEAIHYSSDFAARGYVGNSHGCVNIRSWSGIQYVWNHAPVNTKVVVYR</sequence>
<keyword evidence="5 6" id="KW-0961">Cell wall biogenesis/degradation</keyword>
<dbReference type="SUPFAM" id="SSF141523">
    <property type="entry name" value="L,D-transpeptidase catalytic domain-like"/>
    <property type="match status" value="1"/>
</dbReference>
<evidence type="ECO:0000256" key="2">
    <source>
        <dbReference type="ARBA" id="ARBA00022679"/>
    </source>
</evidence>
<gene>
    <name evidence="11" type="ORF">NCTC13652_02082</name>
</gene>
<evidence type="ECO:0000256" key="5">
    <source>
        <dbReference type="ARBA" id="ARBA00023316"/>
    </source>
</evidence>
<evidence type="ECO:0000256" key="4">
    <source>
        <dbReference type="ARBA" id="ARBA00022984"/>
    </source>
</evidence>
<dbReference type="GO" id="GO:0009252">
    <property type="term" value="P:peptidoglycan biosynthetic process"/>
    <property type="evidence" value="ECO:0007669"/>
    <property type="project" value="UniProtKB-UniPathway"/>
</dbReference>
<dbReference type="InterPro" id="IPR038063">
    <property type="entry name" value="Transpep_catalytic_dom"/>
</dbReference>
<dbReference type="InterPro" id="IPR005490">
    <property type="entry name" value="LD_TPept_cat_dom"/>
</dbReference>
<evidence type="ECO:0000313" key="11">
    <source>
        <dbReference type="EMBL" id="VEI03868.1"/>
    </source>
</evidence>
<dbReference type="InterPro" id="IPR052354">
    <property type="entry name" value="Cell_Wall_Dynamics_Protein"/>
</dbReference>
<dbReference type="UniPathway" id="UPA00219"/>
<feature type="domain" description="SH3b" evidence="9">
    <location>
        <begin position="151"/>
        <end position="220"/>
    </location>
</feature>
<feature type="chain" id="PRO_5018695199" evidence="8">
    <location>
        <begin position="29"/>
        <end position="428"/>
    </location>
</feature>
<dbReference type="Gene3D" id="2.40.440.10">
    <property type="entry name" value="L,D-transpeptidase catalytic domain-like"/>
    <property type="match status" value="1"/>
</dbReference>
<dbReference type="Pfam" id="PF03734">
    <property type="entry name" value="YkuD"/>
    <property type="match status" value="1"/>
</dbReference>
<feature type="domain" description="SH3b" evidence="9">
    <location>
        <begin position="66"/>
        <end position="135"/>
    </location>
</feature>
<dbReference type="PANTHER" id="PTHR34408:SF1">
    <property type="entry name" value="GLYCOSYL HYDROLASE FAMILY 19 DOMAIN-CONTAINING PROTEIN HI_1415"/>
    <property type="match status" value="1"/>
</dbReference>
<dbReference type="GO" id="GO:0071555">
    <property type="term" value="P:cell wall organization"/>
    <property type="evidence" value="ECO:0007669"/>
    <property type="project" value="UniProtKB-UniRule"/>
</dbReference>
<dbReference type="GO" id="GO:0008360">
    <property type="term" value="P:regulation of cell shape"/>
    <property type="evidence" value="ECO:0007669"/>
    <property type="project" value="UniProtKB-UniRule"/>
</dbReference>
<feature type="region of interest" description="Disordered" evidence="7">
    <location>
        <begin position="167"/>
        <end position="194"/>
    </location>
</feature>
<feature type="domain" description="L,D-TPase catalytic" evidence="10">
    <location>
        <begin position="315"/>
        <end position="427"/>
    </location>
</feature>
<feature type="compositionally biased region" description="Polar residues" evidence="7">
    <location>
        <begin position="80"/>
        <end position="95"/>
    </location>
</feature>
<feature type="signal peptide" evidence="8">
    <location>
        <begin position="1"/>
        <end position="28"/>
    </location>
</feature>
<dbReference type="PANTHER" id="PTHR34408">
    <property type="entry name" value="FAMILY PROTEIN, PUTATIVE-RELATED"/>
    <property type="match status" value="1"/>
</dbReference>
<dbReference type="STRING" id="1122997.GCA_000425285_00240"/>
<feature type="region of interest" description="Disordered" evidence="7">
    <location>
        <begin position="25"/>
        <end position="61"/>
    </location>
</feature>
<proteinExistence type="predicted"/>
<dbReference type="GO" id="GO:0016740">
    <property type="term" value="F:transferase activity"/>
    <property type="evidence" value="ECO:0007669"/>
    <property type="project" value="UniProtKB-KW"/>
</dbReference>
<protein>
    <submittedName>
        <fullName evidence="11">SH3 domain protein</fullName>
    </submittedName>
</protein>
<dbReference type="PROSITE" id="PS51781">
    <property type="entry name" value="SH3B"/>
    <property type="match status" value="2"/>
</dbReference>
<organism evidence="11 12">
    <name type="scientific">Acidipropionibacterium jensenii</name>
    <dbReference type="NCBI Taxonomy" id="1749"/>
    <lineage>
        <taxon>Bacteria</taxon>
        <taxon>Bacillati</taxon>
        <taxon>Actinomycetota</taxon>
        <taxon>Actinomycetes</taxon>
        <taxon>Propionibacteriales</taxon>
        <taxon>Propionibacteriaceae</taxon>
        <taxon>Acidipropionibacterium</taxon>
    </lineage>
</organism>
<comment type="pathway">
    <text evidence="1 6">Cell wall biogenesis; peptidoglycan biosynthesis.</text>
</comment>
<dbReference type="OrthoDB" id="8887048at2"/>
<dbReference type="EMBL" id="LR134473">
    <property type="protein sequence ID" value="VEI03868.1"/>
    <property type="molecule type" value="Genomic_DNA"/>
</dbReference>
<dbReference type="AlphaFoldDB" id="A0A3S4YQB4"/>
<dbReference type="Gene3D" id="2.30.30.40">
    <property type="entry name" value="SH3 Domains"/>
    <property type="match status" value="3"/>
</dbReference>
<name>A0A3S4YQB4_9ACTN</name>
<keyword evidence="4 6" id="KW-0573">Peptidoglycan synthesis</keyword>
<dbReference type="PROSITE" id="PS52029">
    <property type="entry name" value="LD_TPASE"/>
    <property type="match status" value="1"/>
</dbReference>
<dbReference type="Proteomes" id="UP000277858">
    <property type="component" value="Chromosome"/>
</dbReference>
<dbReference type="CDD" id="cd16913">
    <property type="entry name" value="YkuD_like"/>
    <property type="match status" value="1"/>
</dbReference>
<feature type="compositionally biased region" description="Low complexity" evidence="7">
    <location>
        <begin position="38"/>
        <end position="61"/>
    </location>
</feature>
<evidence type="ECO:0000256" key="1">
    <source>
        <dbReference type="ARBA" id="ARBA00004752"/>
    </source>
</evidence>
<feature type="region of interest" description="Disordered" evidence="7">
    <location>
        <begin position="80"/>
        <end position="107"/>
    </location>
</feature>
<dbReference type="SMART" id="SM00287">
    <property type="entry name" value="SH3b"/>
    <property type="match status" value="3"/>
</dbReference>
<evidence type="ECO:0000259" key="9">
    <source>
        <dbReference type="PROSITE" id="PS51781"/>
    </source>
</evidence>
<dbReference type="InterPro" id="IPR003646">
    <property type="entry name" value="SH3-like_bac-type"/>
</dbReference>
<reference evidence="11 12" key="1">
    <citation type="submission" date="2018-12" db="EMBL/GenBank/DDBJ databases">
        <authorList>
            <consortium name="Pathogen Informatics"/>
        </authorList>
    </citation>
    <scope>NUCLEOTIDE SEQUENCE [LARGE SCALE GENOMIC DNA]</scope>
    <source>
        <strain evidence="11 12">NCTC13652</strain>
    </source>
</reference>
<keyword evidence="8" id="KW-0732">Signal</keyword>
<evidence type="ECO:0000256" key="7">
    <source>
        <dbReference type="SAM" id="MobiDB-lite"/>
    </source>
</evidence>